<evidence type="ECO:0000313" key="2">
    <source>
        <dbReference type="Proteomes" id="UP000314294"/>
    </source>
</evidence>
<name>A0A4Z2FCH9_9TELE</name>
<organism evidence="1 2">
    <name type="scientific">Liparis tanakae</name>
    <name type="common">Tanaka's snailfish</name>
    <dbReference type="NCBI Taxonomy" id="230148"/>
    <lineage>
        <taxon>Eukaryota</taxon>
        <taxon>Metazoa</taxon>
        <taxon>Chordata</taxon>
        <taxon>Craniata</taxon>
        <taxon>Vertebrata</taxon>
        <taxon>Euteleostomi</taxon>
        <taxon>Actinopterygii</taxon>
        <taxon>Neopterygii</taxon>
        <taxon>Teleostei</taxon>
        <taxon>Neoteleostei</taxon>
        <taxon>Acanthomorphata</taxon>
        <taxon>Eupercaria</taxon>
        <taxon>Perciformes</taxon>
        <taxon>Cottioidei</taxon>
        <taxon>Cottales</taxon>
        <taxon>Liparidae</taxon>
        <taxon>Liparis</taxon>
    </lineage>
</organism>
<reference evidence="1 2" key="1">
    <citation type="submission" date="2019-03" db="EMBL/GenBank/DDBJ databases">
        <title>First draft genome of Liparis tanakae, snailfish: a comprehensive survey of snailfish specific genes.</title>
        <authorList>
            <person name="Kim W."/>
            <person name="Song I."/>
            <person name="Jeong J.-H."/>
            <person name="Kim D."/>
            <person name="Kim S."/>
            <person name="Ryu S."/>
            <person name="Song J.Y."/>
            <person name="Lee S.K."/>
        </authorList>
    </citation>
    <scope>NUCLEOTIDE SEQUENCE [LARGE SCALE GENOMIC DNA]</scope>
    <source>
        <tissue evidence="1">Muscle</tissue>
    </source>
</reference>
<proteinExistence type="predicted"/>
<accession>A0A4Z2FCH9</accession>
<dbReference type="EMBL" id="SRLO01001369">
    <property type="protein sequence ID" value="TNN38464.1"/>
    <property type="molecule type" value="Genomic_DNA"/>
</dbReference>
<gene>
    <name evidence="1" type="ORF">EYF80_051366</name>
</gene>
<sequence length="117" mass="12889">MLGTLRIVVSTCDKSTRSSGELTPGSHGDEMTYLCFRSVVGRRGLEELLDFSQDPTLSRGRAVDRDSVDGPDAFCIPGAVRPEGRGCRGISERECDSDRGWRRASWRNSQSYDSVSV</sequence>
<protein>
    <submittedName>
        <fullName evidence="1">Uncharacterized protein</fullName>
    </submittedName>
</protein>
<dbReference type="Proteomes" id="UP000314294">
    <property type="component" value="Unassembled WGS sequence"/>
</dbReference>
<comment type="caution">
    <text evidence="1">The sequence shown here is derived from an EMBL/GenBank/DDBJ whole genome shotgun (WGS) entry which is preliminary data.</text>
</comment>
<evidence type="ECO:0000313" key="1">
    <source>
        <dbReference type="EMBL" id="TNN38464.1"/>
    </source>
</evidence>
<dbReference type="AlphaFoldDB" id="A0A4Z2FCH9"/>
<keyword evidence="2" id="KW-1185">Reference proteome</keyword>